<reference evidence="1 2" key="1">
    <citation type="submission" date="2018-03" db="EMBL/GenBank/DDBJ databases">
        <title>Genomic Encyclopedia of Archaeal and Bacterial Type Strains, Phase II (KMG-II): from individual species to whole genera.</title>
        <authorList>
            <person name="Goeker M."/>
        </authorList>
    </citation>
    <scope>NUCLEOTIDE SEQUENCE [LARGE SCALE GENOMIC DNA]</scope>
    <source>
        <strain evidence="1 2">DSM 19711</strain>
    </source>
</reference>
<keyword evidence="2" id="KW-1185">Reference proteome</keyword>
<protein>
    <recommendedName>
        <fullName evidence="3">Alpha/beta hydrolase</fullName>
    </recommendedName>
</protein>
<dbReference type="Proteomes" id="UP000238083">
    <property type="component" value="Unassembled WGS sequence"/>
</dbReference>
<name>A0A2T0QXG1_9ACTN</name>
<evidence type="ECO:0008006" key="3">
    <source>
        <dbReference type="Google" id="ProtNLM"/>
    </source>
</evidence>
<proteinExistence type="predicted"/>
<dbReference type="EMBL" id="PVZF01000015">
    <property type="protein sequence ID" value="PRY10738.1"/>
    <property type="molecule type" value="Genomic_DNA"/>
</dbReference>
<comment type="caution">
    <text evidence="1">The sequence shown here is derived from an EMBL/GenBank/DDBJ whole genome shotgun (WGS) entry which is preliminary data.</text>
</comment>
<dbReference type="RefSeq" id="WP_281260555.1">
    <property type="nucleotide sequence ID" value="NZ_PVZF01000015.1"/>
</dbReference>
<evidence type="ECO:0000313" key="1">
    <source>
        <dbReference type="EMBL" id="PRY10738.1"/>
    </source>
</evidence>
<sequence length="44" mass="4319">MTCVTPATSAGPGTGDPTLPARLSAAEVPALVVWAASDRIVNPG</sequence>
<evidence type="ECO:0000313" key="2">
    <source>
        <dbReference type="Proteomes" id="UP000238083"/>
    </source>
</evidence>
<gene>
    <name evidence="1" type="ORF">CLV37_1152</name>
</gene>
<organism evidence="1 2">
    <name type="scientific">Kineococcus rhizosphaerae</name>
    <dbReference type="NCBI Taxonomy" id="559628"/>
    <lineage>
        <taxon>Bacteria</taxon>
        <taxon>Bacillati</taxon>
        <taxon>Actinomycetota</taxon>
        <taxon>Actinomycetes</taxon>
        <taxon>Kineosporiales</taxon>
        <taxon>Kineosporiaceae</taxon>
        <taxon>Kineococcus</taxon>
    </lineage>
</organism>
<dbReference type="AlphaFoldDB" id="A0A2T0QXG1"/>
<accession>A0A2T0QXG1</accession>